<dbReference type="AlphaFoldDB" id="A0AA37MBN0"/>
<name>A0AA37MBN0_9HYPH</name>
<evidence type="ECO:0000259" key="2">
    <source>
        <dbReference type="Pfam" id="PF02698"/>
    </source>
</evidence>
<dbReference type="RefSeq" id="WP_238303863.1">
    <property type="nucleotide sequence ID" value="NZ_BPQM01000079.1"/>
</dbReference>
<keyword evidence="1" id="KW-1133">Transmembrane helix</keyword>
<dbReference type="GO" id="GO:0000270">
    <property type="term" value="P:peptidoglycan metabolic process"/>
    <property type="evidence" value="ECO:0007669"/>
    <property type="project" value="TreeGrafter"/>
</dbReference>
<proteinExistence type="predicted"/>
<dbReference type="PANTHER" id="PTHR30336:SF4">
    <property type="entry name" value="ENVELOPE BIOGENESIS FACTOR ELYC"/>
    <property type="match status" value="1"/>
</dbReference>
<accession>A0AA37MBN0</accession>
<dbReference type="GO" id="GO:0043164">
    <property type="term" value="P:Gram-negative-bacterium-type cell wall biogenesis"/>
    <property type="evidence" value="ECO:0007669"/>
    <property type="project" value="TreeGrafter"/>
</dbReference>
<dbReference type="Gene3D" id="3.40.50.620">
    <property type="entry name" value="HUPs"/>
    <property type="match status" value="1"/>
</dbReference>
<dbReference type="Proteomes" id="UP001055108">
    <property type="component" value="Unassembled WGS sequence"/>
</dbReference>
<keyword evidence="1" id="KW-0472">Membrane</keyword>
<dbReference type="PANTHER" id="PTHR30336">
    <property type="entry name" value="INNER MEMBRANE PROTEIN, PROBABLE PERMEASE"/>
    <property type="match status" value="1"/>
</dbReference>
<keyword evidence="1" id="KW-0812">Transmembrane</keyword>
<feature type="transmembrane region" description="Helical" evidence="1">
    <location>
        <begin position="44"/>
        <end position="65"/>
    </location>
</feature>
<sequence length="270" mass="29659">MPCASEPNAGEPFGWRWDTARSARTAEPVAVAPRRKTRLRRLGLALLAGSGLGGAALGLGFLGFIDGLARMERVPADRADGIVVLTGGAQRIGDAIDLLANGYGRRLLITGVNERTSRDEIARLNPSQRDLIACCVDLDYRARNTIGNAIETRRWMRRHRFSTVAVVTSNYHMPRTLIELDHVLEGADHVIPHPVVADGFDAGRWWQCAGTARLLAAEYAKFLVAWLRTRFEDDPEQSRAAILIGRGKPVKMVAEPLPPGTIRVTVEPRL</sequence>
<evidence type="ECO:0000313" key="3">
    <source>
        <dbReference type="EMBL" id="GJD79982.1"/>
    </source>
</evidence>
<protein>
    <recommendedName>
        <fullName evidence="2">DUF218 domain-containing protein</fullName>
    </recommendedName>
</protein>
<evidence type="ECO:0000313" key="4">
    <source>
        <dbReference type="Proteomes" id="UP001055108"/>
    </source>
</evidence>
<dbReference type="EMBL" id="BPQM01000079">
    <property type="protein sequence ID" value="GJD79982.1"/>
    <property type="molecule type" value="Genomic_DNA"/>
</dbReference>
<keyword evidence="4" id="KW-1185">Reference proteome</keyword>
<evidence type="ECO:0000256" key="1">
    <source>
        <dbReference type="SAM" id="Phobius"/>
    </source>
</evidence>
<dbReference type="InterPro" id="IPR014729">
    <property type="entry name" value="Rossmann-like_a/b/a_fold"/>
</dbReference>
<dbReference type="InterPro" id="IPR051599">
    <property type="entry name" value="Cell_Envelope_Assoc"/>
</dbReference>
<gene>
    <name evidence="3" type="ORF">NBEOAGPD_3213</name>
</gene>
<reference evidence="3" key="2">
    <citation type="submission" date="2021-08" db="EMBL/GenBank/DDBJ databases">
        <authorList>
            <person name="Tani A."/>
            <person name="Ola A."/>
            <person name="Ogura Y."/>
            <person name="Katsura K."/>
            <person name="Hayashi T."/>
        </authorList>
    </citation>
    <scope>NUCLEOTIDE SEQUENCE</scope>
    <source>
        <strain evidence="3">NBRC 103626</strain>
    </source>
</reference>
<dbReference type="InterPro" id="IPR003848">
    <property type="entry name" value="DUF218"/>
</dbReference>
<comment type="caution">
    <text evidence="3">The sequence shown here is derived from an EMBL/GenBank/DDBJ whole genome shotgun (WGS) entry which is preliminary data.</text>
</comment>
<reference evidence="3" key="1">
    <citation type="journal article" date="2016" name="Front. Microbiol.">
        <title>Genome Sequence of the Piezophilic, Mesophilic Sulfate-Reducing Bacterium Desulfovibrio indicus J2T.</title>
        <authorList>
            <person name="Cao J."/>
            <person name="Maignien L."/>
            <person name="Shao Z."/>
            <person name="Alain K."/>
            <person name="Jebbar M."/>
        </authorList>
    </citation>
    <scope>NUCLEOTIDE SEQUENCE</scope>
    <source>
        <strain evidence="3">NBRC 103626</strain>
    </source>
</reference>
<dbReference type="CDD" id="cd06259">
    <property type="entry name" value="YdcF-like"/>
    <property type="match status" value="1"/>
</dbReference>
<organism evidence="3 4">
    <name type="scientific">Methylobacterium gregans</name>
    <dbReference type="NCBI Taxonomy" id="374424"/>
    <lineage>
        <taxon>Bacteria</taxon>
        <taxon>Pseudomonadati</taxon>
        <taxon>Pseudomonadota</taxon>
        <taxon>Alphaproteobacteria</taxon>
        <taxon>Hyphomicrobiales</taxon>
        <taxon>Methylobacteriaceae</taxon>
        <taxon>Methylobacterium</taxon>
    </lineage>
</organism>
<feature type="domain" description="DUF218" evidence="2">
    <location>
        <begin position="80"/>
        <end position="205"/>
    </location>
</feature>
<dbReference type="Pfam" id="PF02698">
    <property type="entry name" value="DUF218"/>
    <property type="match status" value="1"/>
</dbReference>
<dbReference type="GO" id="GO:0005886">
    <property type="term" value="C:plasma membrane"/>
    <property type="evidence" value="ECO:0007669"/>
    <property type="project" value="TreeGrafter"/>
</dbReference>